<dbReference type="InterPro" id="IPR000836">
    <property type="entry name" value="PRTase_dom"/>
</dbReference>
<keyword evidence="3" id="KW-1185">Reference proteome</keyword>
<dbReference type="InterPro" id="IPR036412">
    <property type="entry name" value="HAD-like_sf"/>
</dbReference>
<comment type="caution">
    <text evidence="2">The sequence shown here is derived from an EMBL/GenBank/DDBJ whole genome shotgun (WGS) entry which is preliminary data.</text>
</comment>
<dbReference type="CDD" id="cd06223">
    <property type="entry name" value="PRTases_typeI"/>
    <property type="match status" value="1"/>
</dbReference>
<accession>A0ABR0JUU5</accession>
<dbReference type="Pfam" id="PF14681">
    <property type="entry name" value="UPRTase"/>
    <property type="match status" value="1"/>
</dbReference>
<dbReference type="InterPro" id="IPR029057">
    <property type="entry name" value="PRTase-like"/>
</dbReference>
<dbReference type="PANTHER" id="PTHR43344">
    <property type="entry name" value="PHOSPHOSERINE PHOSPHATASE"/>
    <property type="match status" value="1"/>
</dbReference>
<dbReference type="SUPFAM" id="SSF56784">
    <property type="entry name" value="HAD-like"/>
    <property type="match status" value="1"/>
</dbReference>
<feature type="domain" description="Phosphoribosyltransferase" evidence="1">
    <location>
        <begin position="196"/>
        <end position="390"/>
    </location>
</feature>
<name>A0ABR0JUU5_9EURO</name>
<dbReference type="SUPFAM" id="SSF53271">
    <property type="entry name" value="PRTase-like"/>
    <property type="match status" value="1"/>
</dbReference>
<reference evidence="2 3" key="1">
    <citation type="submission" date="2023-08" db="EMBL/GenBank/DDBJ databases">
        <title>Black Yeasts Isolated from many extreme environments.</title>
        <authorList>
            <person name="Coleine C."/>
            <person name="Stajich J.E."/>
            <person name="Selbmann L."/>
        </authorList>
    </citation>
    <scope>NUCLEOTIDE SEQUENCE [LARGE SCALE GENOMIC DNA]</scope>
    <source>
        <strain evidence="2 3">CCFEE 5885</strain>
    </source>
</reference>
<dbReference type="Gene3D" id="3.40.50.2020">
    <property type="match status" value="1"/>
</dbReference>
<dbReference type="InterPro" id="IPR050582">
    <property type="entry name" value="HAD-like_SerB"/>
</dbReference>
<evidence type="ECO:0000313" key="3">
    <source>
        <dbReference type="Proteomes" id="UP001345013"/>
    </source>
</evidence>
<dbReference type="PANTHER" id="PTHR43344:SF20">
    <property type="entry name" value="URACIL PHOSPHORIBOSYLTRANSFERASE"/>
    <property type="match status" value="1"/>
</dbReference>
<proteinExistence type="predicted"/>
<dbReference type="Pfam" id="PF12710">
    <property type="entry name" value="HAD"/>
    <property type="match status" value="1"/>
</dbReference>
<gene>
    <name evidence="2" type="ORF">LTR24_010645</name>
</gene>
<dbReference type="InterPro" id="IPR023214">
    <property type="entry name" value="HAD_sf"/>
</dbReference>
<organism evidence="2 3">
    <name type="scientific">Lithohypha guttulata</name>
    <dbReference type="NCBI Taxonomy" id="1690604"/>
    <lineage>
        <taxon>Eukaryota</taxon>
        <taxon>Fungi</taxon>
        <taxon>Dikarya</taxon>
        <taxon>Ascomycota</taxon>
        <taxon>Pezizomycotina</taxon>
        <taxon>Eurotiomycetes</taxon>
        <taxon>Chaetothyriomycetidae</taxon>
        <taxon>Chaetothyriales</taxon>
        <taxon>Trichomeriaceae</taxon>
        <taxon>Lithohypha</taxon>
    </lineage>
</organism>
<evidence type="ECO:0000313" key="2">
    <source>
        <dbReference type="EMBL" id="KAK5070658.1"/>
    </source>
</evidence>
<dbReference type="Proteomes" id="UP001345013">
    <property type="component" value="Unassembled WGS sequence"/>
</dbReference>
<dbReference type="Gene3D" id="3.40.50.1000">
    <property type="entry name" value="HAD superfamily/HAD-like"/>
    <property type="match status" value="1"/>
</dbReference>
<dbReference type="EMBL" id="JAVRRG010000398">
    <property type="protein sequence ID" value="KAK5070658.1"/>
    <property type="molecule type" value="Genomic_DNA"/>
</dbReference>
<protein>
    <recommendedName>
        <fullName evidence="1">Phosphoribosyltransferase domain-containing protein</fullName>
    </recommendedName>
</protein>
<evidence type="ECO:0000259" key="1">
    <source>
        <dbReference type="Pfam" id="PF14681"/>
    </source>
</evidence>
<sequence>MGYSYTAFREPMLLYEDACNGKQYEDICDRIASMVVMCPEFVSLLQIVAEHKGIDAMVITCGPRRIWEKVLQREGLSVHVIGGGRISDGFVVTADIKATLVERMQTRHKKKVWAFGDGPLDVDMLKAADQAIVVHGAKAVTVRDGLKARHVLLPDTTSQRLDTSRLPRIKLTTPAFVDAIFGTTPSHTADNVAHATDKNAAKLLMTTMRDAAVPAVALREHHHRVGWYLATEYLSQNTTIGIEAYPISHVNGTLTNGYRLHHENKIIIVAIMRAGDPMVLGISDAMPSAMFLHAKDPADLKPEHVNQRHTVVVVDSVINTGRITLMYLDRIRALHATIRIAVVAGVVQEKFITDKKLGGHANARLAALRVSVNQYKGFGATDTGHRLFNTTQLK</sequence>